<evidence type="ECO:0000259" key="2">
    <source>
        <dbReference type="Pfam" id="PF18970"/>
    </source>
</evidence>
<dbReference type="EMBL" id="BJZQ01000002">
    <property type="protein sequence ID" value="GEO88280.1"/>
    <property type="molecule type" value="Genomic_DNA"/>
</dbReference>
<dbReference type="Pfam" id="PF18970">
    <property type="entry name" value="DUF5709"/>
    <property type="match status" value="1"/>
</dbReference>
<dbReference type="OrthoDB" id="3212066at2"/>
<name>A0A512HSC3_9ACTN</name>
<dbReference type="Proteomes" id="UP000321769">
    <property type="component" value="Unassembled WGS sequence"/>
</dbReference>
<feature type="domain" description="DUF5709" evidence="2">
    <location>
        <begin position="88"/>
        <end position="136"/>
    </location>
</feature>
<proteinExistence type="predicted"/>
<dbReference type="RefSeq" id="WP_146825701.1">
    <property type="nucleotide sequence ID" value="NZ_BAAAYQ010000001.1"/>
</dbReference>
<sequence length="137" mass="14828">MSDPRNQPPAPSQYLSQEQDQDTLLGRETHDPLDEGLTAPERWSAGEGFGTTAEEQVQGESFEQRLQQEEPDVDPESEWSEEDLDDGEVGVRRSGRLVDPDGGVGEDHVSQLVGDDVGIDGAAASAEEAAVHVVEEE</sequence>
<dbReference type="InterPro" id="IPR043763">
    <property type="entry name" value="DUF5709"/>
</dbReference>
<accession>A0A512HSC3</accession>
<feature type="compositionally biased region" description="Acidic residues" evidence="1">
    <location>
        <begin position="69"/>
        <end position="88"/>
    </location>
</feature>
<feature type="compositionally biased region" description="Pro residues" evidence="1">
    <location>
        <begin position="1"/>
        <end position="11"/>
    </location>
</feature>
<dbReference type="AlphaFoldDB" id="A0A512HSC3"/>
<protein>
    <recommendedName>
        <fullName evidence="2">DUF5709 domain-containing protein</fullName>
    </recommendedName>
</protein>
<keyword evidence="4" id="KW-1185">Reference proteome</keyword>
<organism evidence="3 4">
    <name type="scientific">Aeromicrobium flavum</name>
    <dbReference type="NCBI Taxonomy" id="416568"/>
    <lineage>
        <taxon>Bacteria</taxon>
        <taxon>Bacillati</taxon>
        <taxon>Actinomycetota</taxon>
        <taxon>Actinomycetes</taxon>
        <taxon>Propionibacteriales</taxon>
        <taxon>Nocardioidaceae</taxon>
        <taxon>Aeromicrobium</taxon>
    </lineage>
</organism>
<gene>
    <name evidence="3" type="ORF">AFL01nite_06070</name>
</gene>
<feature type="region of interest" description="Disordered" evidence="1">
    <location>
        <begin position="1"/>
        <end position="107"/>
    </location>
</feature>
<reference evidence="3 4" key="1">
    <citation type="submission" date="2019-07" db="EMBL/GenBank/DDBJ databases">
        <title>Whole genome shotgun sequence of Aeromicrobium flavum NBRC 107625.</title>
        <authorList>
            <person name="Hosoyama A."/>
            <person name="Uohara A."/>
            <person name="Ohji S."/>
            <person name="Ichikawa N."/>
        </authorList>
    </citation>
    <scope>NUCLEOTIDE SEQUENCE [LARGE SCALE GENOMIC DNA]</scope>
    <source>
        <strain evidence="3 4">NBRC 107625</strain>
    </source>
</reference>
<evidence type="ECO:0000313" key="4">
    <source>
        <dbReference type="Proteomes" id="UP000321769"/>
    </source>
</evidence>
<comment type="caution">
    <text evidence="3">The sequence shown here is derived from an EMBL/GenBank/DDBJ whole genome shotgun (WGS) entry which is preliminary data.</text>
</comment>
<evidence type="ECO:0000313" key="3">
    <source>
        <dbReference type="EMBL" id="GEO88280.1"/>
    </source>
</evidence>
<evidence type="ECO:0000256" key="1">
    <source>
        <dbReference type="SAM" id="MobiDB-lite"/>
    </source>
</evidence>